<dbReference type="AlphaFoldDB" id="A0A0D0CJ35"/>
<sequence>MSRLSQAFNATLRHSQGSLNGSVLAPPRTLSVRRRDIHTKTRARHGFQEPSKAPVPQWRQTYSTAPTQAASPDSIPENSASSYTTGFRVTSSEDDTCFVSHLNSVFPSLEFPPELAKRLLTHGSHKAAIHGHNGRLGFVGRRVLESYFLLFIHEVTQGRSHHDYEVLVSRALNTYLLGEHVAPRWSLGRVLRWVPTVSQDTLRIAQLQKSDTESEDALMASPGILRGVGLYKVMGEAVQAVVGGVYHQFGGSVAHRLFHTRILPHILLPERSSGVPAEFHAKALQICERMGGTEGDLSYSTKRLLTPTQSGAVEMAPKRRAAAAGL</sequence>
<dbReference type="HOGENOM" id="CLU_073894_0_0_1"/>
<dbReference type="STRING" id="930991.A0A0D0CJ35"/>
<dbReference type="EMBL" id="KN825610">
    <property type="protein sequence ID" value="KIK82752.1"/>
    <property type="molecule type" value="Genomic_DNA"/>
</dbReference>
<dbReference type="Proteomes" id="UP000054538">
    <property type="component" value="Unassembled WGS sequence"/>
</dbReference>
<dbReference type="PANTHER" id="PTHR28160:SF1">
    <property type="entry name" value="LARGE RIBOSOMAL SUBUNIT PROTEIN ML57"/>
    <property type="match status" value="1"/>
</dbReference>
<feature type="compositionally biased region" description="Polar residues" evidence="1">
    <location>
        <begin position="58"/>
        <end position="83"/>
    </location>
</feature>
<dbReference type="PANTHER" id="PTHR28160">
    <property type="entry name" value="54S RIBOSOMAL PROTEIN L15, MITOCHONDRIAL"/>
    <property type="match status" value="1"/>
</dbReference>
<dbReference type="InterPro" id="IPR000999">
    <property type="entry name" value="RNase_III_dom"/>
</dbReference>
<keyword evidence="4" id="KW-1185">Reference proteome</keyword>
<dbReference type="GO" id="GO:0006396">
    <property type="term" value="P:RNA processing"/>
    <property type="evidence" value="ECO:0007669"/>
    <property type="project" value="InterPro"/>
</dbReference>
<name>A0A0D0CJ35_9AGAM</name>
<dbReference type="Pfam" id="PF14622">
    <property type="entry name" value="Ribonucleas_3_3"/>
    <property type="match status" value="1"/>
</dbReference>
<dbReference type="InterPro" id="IPR040030">
    <property type="entry name" value="Ribosomal_mL57"/>
</dbReference>
<proteinExistence type="predicted"/>
<evidence type="ECO:0000259" key="2">
    <source>
        <dbReference type="Pfam" id="PF14622"/>
    </source>
</evidence>
<evidence type="ECO:0000256" key="1">
    <source>
        <dbReference type="SAM" id="MobiDB-lite"/>
    </source>
</evidence>
<dbReference type="InterPro" id="IPR036389">
    <property type="entry name" value="RNase_III_sf"/>
</dbReference>
<accession>A0A0D0CJ35</accession>
<evidence type="ECO:0000313" key="3">
    <source>
        <dbReference type="EMBL" id="KIK82752.1"/>
    </source>
</evidence>
<reference evidence="3 4" key="1">
    <citation type="submission" date="2014-04" db="EMBL/GenBank/DDBJ databases">
        <authorList>
            <consortium name="DOE Joint Genome Institute"/>
            <person name="Kuo A."/>
            <person name="Kohler A."/>
            <person name="Jargeat P."/>
            <person name="Nagy L.G."/>
            <person name="Floudas D."/>
            <person name="Copeland A."/>
            <person name="Barry K.W."/>
            <person name="Cichocki N."/>
            <person name="Veneault-Fourrey C."/>
            <person name="LaButti K."/>
            <person name="Lindquist E.A."/>
            <person name="Lipzen A."/>
            <person name="Lundell T."/>
            <person name="Morin E."/>
            <person name="Murat C."/>
            <person name="Sun H."/>
            <person name="Tunlid A."/>
            <person name="Henrissat B."/>
            <person name="Grigoriev I.V."/>
            <person name="Hibbett D.S."/>
            <person name="Martin F."/>
            <person name="Nordberg H.P."/>
            <person name="Cantor M.N."/>
            <person name="Hua S.X."/>
        </authorList>
    </citation>
    <scope>NUCLEOTIDE SEQUENCE [LARGE SCALE GENOMIC DNA]</scope>
    <source>
        <strain evidence="3 4">Ve08.2h10</strain>
    </source>
</reference>
<feature type="domain" description="RNase III" evidence="2">
    <location>
        <begin position="113"/>
        <end position="265"/>
    </location>
</feature>
<gene>
    <name evidence="3" type="ORF">PAXRUDRAFT_35530</name>
</gene>
<organism evidence="3 4">
    <name type="scientific">Paxillus rubicundulus Ve08.2h10</name>
    <dbReference type="NCBI Taxonomy" id="930991"/>
    <lineage>
        <taxon>Eukaryota</taxon>
        <taxon>Fungi</taxon>
        <taxon>Dikarya</taxon>
        <taxon>Basidiomycota</taxon>
        <taxon>Agaricomycotina</taxon>
        <taxon>Agaricomycetes</taxon>
        <taxon>Agaricomycetidae</taxon>
        <taxon>Boletales</taxon>
        <taxon>Paxilineae</taxon>
        <taxon>Paxillaceae</taxon>
        <taxon>Paxillus</taxon>
    </lineage>
</organism>
<dbReference type="OrthoDB" id="2281895at2759"/>
<evidence type="ECO:0000313" key="4">
    <source>
        <dbReference type="Proteomes" id="UP000054538"/>
    </source>
</evidence>
<dbReference type="GO" id="GO:0003735">
    <property type="term" value="F:structural constituent of ribosome"/>
    <property type="evidence" value="ECO:0007669"/>
    <property type="project" value="InterPro"/>
</dbReference>
<dbReference type="SUPFAM" id="SSF69065">
    <property type="entry name" value="RNase III domain-like"/>
    <property type="match status" value="1"/>
</dbReference>
<dbReference type="GO" id="GO:0004525">
    <property type="term" value="F:ribonuclease III activity"/>
    <property type="evidence" value="ECO:0007669"/>
    <property type="project" value="InterPro"/>
</dbReference>
<feature type="region of interest" description="Disordered" evidence="1">
    <location>
        <begin position="39"/>
        <end position="83"/>
    </location>
</feature>
<dbReference type="Gene3D" id="1.10.1520.10">
    <property type="entry name" value="Ribonuclease III domain"/>
    <property type="match status" value="1"/>
</dbReference>
<reference evidence="4" key="2">
    <citation type="submission" date="2015-01" db="EMBL/GenBank/DDBJ databases">
        <title>Evolutionary Origins and Diversification of the Mycorrhizal Mutualists.</title>
        <authorList>
            <consortium name="DOE Joint Genome Institute"/>
            <consortium name="Mycorrhizal Genomics Consortium"/>
            <person name="Kohler A."/>
            <person name="Kuo A."/>
            <person name="Nagy L.G."/>
            <person name="Floudas D."/>
            <person name="Copeland A."/>
            <person name="Barry K.W."/>
            <person name="Cichocki N."/>
            <person name="Veneault-Fourrey C."/>
            <person name="LaButti K."/>
            <person name="Lindquist E.A."/>
            <person name="Lipzen A."/>
            <person name="Lundell T."/>
            <person name="Morin E."/>
            <person name="Murat C."/>
            <person name="Riley R."/>
            <person name="Ohm R."/>
            <person name="Sun H."/>
            <person name="Tunlid A."/>
            <person name="Henrissat B."/>
            <person name="Grigoriev I.V."/>
            <person name="Hibbett D.S."/>
            <person name="Martin F."/>
        </authorList>
    </citation>
    <scope>NUCLEOTIDE SEQUENCE [LARGE SCALE GENOMIC DNA]</scope>
    <source>
        <strain evidence="4">Ve08.2h10</strain>
    </source>
</reference>
<protein>
    <recommendedName>
        <fullName evidence="2">RNase III domain-containing protein</fullName>
    </recommendedName>
</protein>
<dbReference type="InParanoid" id="A0A0D0CJ35"/>
<dbReference type="GO" id="GO:0005762">
    <property type="term" value="C:mitochondrial large ribosomal subunit"/>
    <property type="evidence" value="ECO:0007669"/>
    <property type="project" value="InterPro"/>
</dbReference>
<dbReference type="GO" id="GO:0032543">
    <property type="term" value="P:mitochondrial translation"/>
    <property type="evidence" value="ECO:0007669"/>
    <property type="project" value="InterPro"/>
</dbReference>